<dbReference type="PANTHER" id="PTHR42801">
    <property type="entry name" value="THIOREDOXIN-DEPENDENT PEROXIDE REDUCTASE"/>
    <property type="match status" value="1"/>
</dbReference>
<feature type="signal peptide" evidence="12">
    <location>
        <begin position="1"/>
        <end position="22"/>
    </location>
</feature>
<gene>
    <name evidence="14" type="ORF">ABIC75_000210</name>
</gene>
<evidence type="ECO:0000256" key="2">
    <source>
        <dbReference type="ARBA" id="ARBA00013017"/>
    </source>
</evidence>
<comment type="catalytic activity">
    <reaction evidence="11">
        <text>a hydroperoxide + [thioredoxin]-dithiol = an alcohol + [thioredoxin]-disulfide + H2O</text>
        <dbReference type="Rhea" id="RHEA:62620"/>
        <dbReference type="Rhea" id="RHEA-COMP:10698"/>
        <dbReference type="Rhea" id="RHEA-COMP:10700"/>
        <dbReference type="ChEBI" id="CHEBI:15377"/>
        <dbReference type="ChEBI" id="CHEBI:29950"/>
        <dbReference type="ChEBI" id="CHEBI:30879"/>
        <dbReference type="ChEBI" id="CHEBI:35924"/>
        <dbReference type="ChEBI" id="CHEBI:50058"/>
        <dbReference type="EC" id="1.11.1.24"/>
    </reaction>
</comment>
<evidence type="ECO:0000313" key="15">
    <source>
        <dbReference type="Proteomes" id="UP001549184"/>
    </source>
</evidence>
<evidence type="ECO:0000256" key="4">
    <source>
        <dbReference type="ARBA" id="ARBA00022862"/>
    </source>
</evidence>
<name>A0ABV2JRT5_9GAMM</name>
<dbReference type="InterPro" id="IPR036249">
    <property type="entry name" value="Thioredoxin-like_sf"/>
</dbReference>
<dbReference type="Gene3D" id="3.40.30.10">
    <property type="entry name" value="Glutaredoxin"/>
    <property type="match status" value="1"/>
</dbReference>
<proteinExistence type="inferred from homology"/>
<keyword evidence="3" id="KW-0575">Peroxidase</keyword>
<keyword evidence="4" id="KW-0049">Antioxidant</keyword>
<dbReference type="InterPro" id="IPR000866">
    <property type="entry name" value="AhpC/TSA"/>
</dbReference>
<evidence type="ECO:0000256" key="9">
    <source>
        <dbReference type="ARBA" id="ARBA00038489"/>
    </source>
</evidence>
<dbReference type="Pfam" id="PF00578">
    <property type="entry name" value="AhpC-TSA"/>
    <property type="match status" value="1"/>
</dbReference>
<evidence type="ECO:0000256" key="5">
    <source>
        <dbReference type="ARBA" id="ARBA00023002"/>
    </source>
</evidence>
<keyword evidence="6" id="KW-1015">Disulfide bond</keyword>
<protein>
    <recommendedName>
        <fullName evidence="2">thioredoxin-dependent peroxiredoxin</fullName>
        <ecNumber evidence="2">1.11.1.24</ecNumber>
    </recommendedName>
    <alternativeName>
        <fullName evidence="8">Thioredoxin peroxidase</fullName>
    </alternativeName>
    <alternativeName>
        <fullName evidence="10">Thioredoxin-dependent peroxiredoxin Bcp</fullName>
    </alternativeName>
</protein>
<keyword evidence="15" id="KW-1185">Reference proteome</keyword>
<keyword evidence="12" id="KW-0732">Signal</keyword>
<accession>A0ABV2JRT5</accession>
<dbReference type="EC" id="1.11.1.24" evidence="2"/>
<keyword evidence="7" id="KW-0676">Redox-active center</keyword>
<dbReference type="InterPro" id="IPR013766">
    <property type="entry name" value="Thioredoxin_domain"/>
</dbReference>
<organism evidence="14 15">
    <name type="scientific">Dyella japonica</name>
    <dbReference type="NCBI Taxonomy" id="231455"/>
    <lineage>
        <taxon>Bacteria</taxon>
        <taxon>Pseudomonadati</taxon>
        <taxon>Pseudomonadota</taxon>
        <taxon>Gammaproteobacteria</taxon>
        <taxon>Lysobacterales</taxon>
        <taxon>Rhodanobacteraceae</taxon>
        <taxon>Dyella</taxon>
    </lineage>
</organism>
<dbReference type="RefSeq" id="WP_354012005.1">
    <property type="nucleotide sequence ID" value="NZ_JBEPMU010000001.1"/>
</dbReference>
<feature type="domain" description="Thioredoxin" evidence="13">
    <location>
        <begin position="24"/>
        <end position="196"/>
    </location>
</feature>
<dbReference type="EMBL" id="JBEPMU010000001">
    <property type="protein sequence ID" value="MET3650508.1"/>
    <property type="molecule type" value="Genomic_DNA"/>
</dbReference>
<evidence type="ECO:0000256" key="3">
    <source>
        <dbReference type="ARBA" id="ARBA00022559"/>
    </source>
</evidence>
<evidence type="ECO:0000256" key="6">
    <source>
        <dbReference type="ARBA" id="ARBA00023157"/>
    </source>
</evidence>
<dbReference type="CDD" id="cd03017">
    <property type="entry name" value="PRX_BCP"/>
    <property type="match status" value="1"/>
</dbReference>
<comment type="caution">
    <text evidence="14">The sequence shown here is derived from an EMBL/GenBank/DDBJ whole genome shotgun (WGS) entry which is preliminary data.</text>
</comment>
<evidence type="ECO:0000256" key="11">
    <source>
        <dbReference type="ARBA" id="ARBA00049091"/>
    </source>
</evidence>
<evidence type="ECO:0000256" key="8">
    <source>
        <dbReference type="ARBA" id="ARBA00032824"/>
    </source>
</evidence>
<dbReference type="Proteomes" id="UP001549184">
    <property type="component" value="Unassembled WGS sequence"/>
</dbReference>
<comment type="similarity">
    <text evidence="9">Belongs to the peroxiredoxin family. BCP/PrxQ subfamily.</text>
</comment>
<dbReference type="SUPFAM" id="SSF52833">
    <property type="entry name" value="Thioredoxin-like"/>
    <property type="match status" value="1"/>
</dbReference>
<feature type="chain" id="PRO_5047418684" description="thioredoxin-dependent peroxiredoxin" evidence="12">
    <location>
        <begin position="23"/>
        <end position="200"/>
    </location>
</feature>
<dbReference type="PANTHER" id="PTHR42801:SF4">
    <property type="entry name" value="AHPC_TSA FAMILY PROTEIN"/>
    <property type="match status" value="1"/>
</dbReference>
<dbReference type="PROSITE" id="PS51352">
    <property type="entry name" value="THIOREDOXIN_2"/>
    <property type="match status" value="1"/>
</dbReference>
<sequence>MNNFLLRALAITAFTAAVPAFAATSQGEAAPVFTAKASQAGKTISFSLADALKSGPVVVYFFPSAYTGGCDIEAHTFAVEKEKFAAAGATIIGVSEDSIQRLNTFSSDPNYCAGKFAVASDPDGTIAASYGLKVTAADPKAVDVRGVTIDHGFIERTTFVIGRDGKIASVLSSETDHLHPNEHVSKSLAIVEQMKGPKAP</sequence>
<evidence type="ECO:0000256" key="12">
    <source>
        <dbReference type="SAM" id="SignalP"/>
    </source>
</evidence>
<reference evidence="14 15" key="1">
    <citation type="submission" date="2024-06" db="EMBL/GenBank/DDBJ databases">
        <title>Sorghum-associated microbial communities from plants grown in Nebraska, USA.</title>
        <authorList>
            <person name="Schachtman D."/>
        </authorList>
    </citation>
    <scope>NUCLEOTIDE SEQUENCE [LARGE SCALE GENOMIC DNA]</scope>
    <source>
        <strain evidence="14 15">1073</strain>
    </source>
</reference>
<evidence type="ECO:0000256" key="10">
    <source>
        <dbReference type="ARBA" id="ARBA00042639"/>
    </source>
</evidence>
<evidence type="ECO:0000256" key="7">
    <source>
        <dbReference type="ARBA" id="ARBA00023284"/>
    </source>
</evidence>
<comment type="function">
    <text evidence="1">Thiol-specific peroxidase that catalyzes the reduction of hydrogen peroxide and organic hydroperoxides to water and alcohols, respectively. Plays a role in cell protection against oxidative stress by detoxifying peroxides and as sensor of hydrogen peroxide-mediated signaling events.</text>
</comment>
<evidence type="ECO:0000259" key="13">
    <source>
        <dbReference type="PROSITE" id="PS51352"/>
    </source>
</evidence>
<dbReference type="InterPro" id="IPR050924">
    <property type="entry name" value="Peroxiredoxin_BCP/PrxQ"/>
</dbReference>
<evidence type="ECO:0000256" key="1">
    <source>
        <dbReference type="ARBA" id="ARBA00003330"/>
    </source>
</evidence>
<evidence type="ECO:0000313" key="14">
    <source>
        <dbReference type="EMBL" id="MET3650508.1"/>
    </source>
</evidence>
<keyword evidence="5" id="KW-0560">Oxidoreductase</keyword>